<dbReference type="PROSITE" id="PS51257">
    <property type="entry name" value="PROKAR_LIPOPROTEIN"/>
    <property type="match status" value="1"/>
</dbReference>
<feature type="region of interest" description="Disordered" evidence="1">
    <location>
        <begin position="95"/>
        <end position="124"/>
    </location>
</feature>
<evidence type="ECO:0000313" key="4">
    <source>
        <dbReference type="Proteomes" id="UP000436138"/>
    </source>
</evidence>
<dbReference type="KEGG" id="sbro:GQF42_16415"/>
<proteinExistence type="predicted"/>
<keyword evidence="2" id="KW-0732">Signal</keyword>
<evidence type="ECO:0000313" key="3">
    <source>
        <dbReference type="EMBL" id="QHA04662.1"/>
    </source>
</evidence>
<sequence>MFSRRKIAAVSGLVGGIAVACAGITQAHAAATPGNCTRDLLGTITCTQRIKGEAPDDGAIAHQETCQPVQPLKLPAFLGQGTERLGPNVTCSPTTVGVPPDSEQEAPDGSALGPMARILPVEGS</sequence>
<feature type="signal peptide" evidence="2">
    <location>
        <begin position="1"/>
        <end position="22"/>
    </location>
</feature>
<dbReference type="EMBL" id="CP047020">
    <property type="protein sequence ID" value="QHA04662.1"/>
    <property type="molecule type" value="Genomic_DNA"/>
</dbReference>
<reference evidence="3 4" key="1">
    <citation type="submission" date="2019-12" db="EMBL/GenBank/DDBJ databases">
        <title>Streptomyces sp. strain T44 isolated from rhizosphere soil of Broussonetia papyrifera.</title>
        <authorList>
            <person name="Mo P."/>
        </authorList>
    </citation>
    <scope>NUCLEOTIDE SEQUENCE [LARGE SCALE GENOMIC DNA]</scope>
    <source>
        <strain evidence="3 4">T44</strain>
    </source>
</reference>
<evidence type="ECO:0000256" key="2">
    <source>
        <dbReference type="SAM" id="SignalP"/>
    </source>
</evidence>
<organism evidence="3 4">
    <name type="scientific">Streptomyces broussonetiae</name>
    <dbReference type="NCBI Taxonomy" id="2686304"/>
    <lineage>
        <taxon>Bacteria</taxon>
        <taxon>Bacillati</taxon>
        <taxon>Actinomycetota</taxon>
        <taxon>Actinomycetes</taxon>
        <taxon>Kitasatosporales</taxon>
        <taxon>Streptomycetaceae</taxon>
        <taxon>Streptomyces</taxon>
    </lineage>
</organism>
<dbReference type="RefSeq" id="WP_158920562.1">
    <property type="nucleotide sequence ID" value="NZ_CP047020.1"/>
</dbReference>
<dbReference type="AlphaFoldDB" id="A0A6I6MZB5"/>
<name>A0A6I6MZB5_9ACTN</name>
<gene>
    <name evidence="3" type="ORF">GQF42_16415</name>
</gene>
<protein>
    <recommendedName>
        <fullName evidence="5">Intersectin-EH binding protein Ibp1</fullName>
    </recommendedName>
</protein>
<dbReference type="Proteomes" id="UP000436138">
    <property type="component" value="Chromosome"/>
</dbReference>
<evidence type="ECO:0000256" key="1">
    <source>
        <dbReference type="SAM" id="MobiDB-lite"/>
    </source>
</evidence>
<keyword evidence="4" id="KW-1185">Reference proteome</keyword>
<accession>A0A6I6MZB5</accession>
<evidence type="ECO:0008006" key="5">
    <source>
        <dbReference type="Google" id="ProtNLM"/>
    </source>
</evidence>
<feature type="chain" id="PRO_5039026870" description="Intersectin-EH binding protein Ibp1" evidence="2">
    <location>
        <begin position="23"/>
        <end position="124"/>
    </location>
</feature>